<gene>
    <name evidence="2" type="ORF">NCTC12871_00287</name>
</gene>
<evidence type="ECO:0000256" key="1">
    <source>
        <dbReference type="SAM" id="SignalP"/>
    </source>
</evidence>
<dbReference type="EMBL" id="LR134510">
    <property type="protein sequence ID" value="VEJ08869.1"/>
    <property type="molecule type" value="Genomic_DNA"/>
</dbReference>
<feature type="signal peptide" evidence="1">
    <location>
        <begin position="1"/>
        <end position="19"/>
    </location>
</feature>
<accession>A0A448TSA0</accession>
<feature type="chain" id="PRO_5019510334" evidence="1">
    <location>
        <begin position="20"/>
        <end position="210"/>
    </location>
</feature>
<evidence type="ECO:0000313" key="3">
    <source>
        <dbReference type="Proteomes" id="UP000279799"/>
    </source>
</evidence>
<evidence type="ECO:0000313" key="2">
    <source>
        <dbReference type="EMBL" id="VEJ08869.1"/>
    </source>
</evidence>
<dbReference type="RefSeq" id="WP_126598312.1">
    <property type="nucleotide sequence ID" value="NZ_LR134510.1"/>
</dbReference>
<protein>
    <submittedName>
        <fullName evidence="2">Uncharacterized protein</fullName>
    </submittedName>
</protein>
<proteinExistence type="predicted"/>
<dbReference type="KEGG" id="adp:NCTC12871_00287"/>
<keyword evidence="1" id="KW-0732">Signal</keyword>
<dbReference type="InterPro" id="IPR031579">
    <property type="entry name" value="RcpB"/>
</dbReference>
<keyword evidence="3" id="KW-1185">Reference proteome</keyword>
<dbReference type="Pfam" id="PF16971">
    <property type="entry name" value="RcpB"/>
    <property type="match status" value="1"/>
</dbReference>
<dbReference type="AlphaFoldDB" id="A0A448TSA0"/>
<dbReference type="Proteomes" id="UP000279799">
    <property type="component" value="Chromosome"/>
</dbReference>
<name>A0A448TSA0_9PAST</name>
<reference evidence="2 3" key="1">
    <citation type="submission" date="2018-12" db="EMBL/GenBank/DDBJ databases">
        <authorList>
            <consortium name="Pathogen Informatics"/>
        </authorList>
    </citation>
    <scope>NUCLEOTIDE SEQUENCE [LARGE SCALE GENOMIC DNA]</scope>
    <source>
        <strain evidence="2 3">NCTC12871</strain>
    </source>
</reference>
<sequence>MRKLVLVAVLAGYSVFANALDKNVSDNVYVYGSLTQQLAHHPAFGNTLKHNVYGVTVYNSAYVRSKLKHNEHGPVSPQGGQFAPVVLQENIYPLYSGTLYGLKNLEYQLTQAISEPTETGARVIYSYALRQIAPKVKVFLLEQGLDPRNIQMIEQAHPLYPLYVGLGTFGKSRPTCTYSTTDSSFIESIGAVDDLTPCSVENNMIIQSAY</sequence>
<organism evidence="2 3">
    <name type="scientific">Actinobacillus delphinicola</name>
    <dbReference type="NCBI Taxonomy" id="51161"/>
    <lineage>
        <taxon>Bacteria</taxon>
        <taxon>Pseudomonadati</taxon>
        <taxon>Pseudomonadota</taxon>
        <taxon>Gammaproteobacteria</taxon>
        <taxon>Pasteurellales</taxon>
        <taxon>Pasteurellaceae</taxon>
        <taxon>Actinobacillus</taxon>
    </lineage>
</organism>